<comment type="caution">
    <text evidence="2">The sequence shown here is derived from an EMBL/GenBank/DDBJ whole genome shotgun (WGS) entry which is preliminary data.</text>
</comment>
<gene>
    <name evidence="2" type="ORF">B296_00028837</name>
</gene>
<protein>
    <submittedName>
        <fullName evidence="2">Uncharacterized protein</fullName>
    </submittedName>
</protein>
<dbReference type="Proteomes" id="UP000287651">
    <property type="component" value="Unassembled WGS sequence"/>
</dbReference>
<evidence type="ECO:0000256" key="1">
    <source>
        <dbReference type="SAM" id="MobiDB-lite"/>
    </source>
</evidence>
<sequence length="105" mass="12137">MEIWLITEEPNGSRKARTRPDRVEPDGLHAPCRSSSRTPTRTFLLLALATLLFLRKRKRKSQDGYKLPPGSMGWPYVGETLQLYSEDPNVFFATKQKRYPLLSRT</sequence>
<reference evidence="2 3" key="1">
    <citation type="journal article" date="2014" name="Agronomy (Basel)">
        <title>A Draft Genome Sequence for Ensete ventricosum, the Drought-Tolerant Tree Against Hunger.</title>
        <authorList>
            <person name="Harrison J."/>
            <person name="Moore K.A."/>
            <person name="Paszkiewicz K."/>
            <person name="Jones T."/>
            <person name="Grant M."/>
            <person name="Ambacheew D."/>
            <person name="Muzemil S."/>
            <person name="Studholme D.J."/>
        </authorList>
    </citation>
    <scope>NUCLEOTIDE SEQUENCE [LARGE SCALE GENOMIC DNA]</scope>
</reference>
<name>A0A426YJF8_ENSVE</name>
<accession>A0A426YJF8</accession>
<organism evidence="2 3">
    <name type="scientific">Ensete ventricosum</name>
    <name type="common">Abyssinian banana</name>
    <name type="synonym">Musa ensete</name>
    <dbReference type="NCBI Taxonomy" id="4639"/>
    <lineage>
        <taxon>Eukaryota</taxon>
        <taxon>Viridiplantae</taxon>
        <taxon>Streptophyta</taxon>
        <taxon>Embryophyta</taxon>
        <taxon>Tracheophyta</taxon>
        <taxon>Spermatophyta</taxon>
        <taxon>Magnoliopsida</taxon>
        <taxon>Liliopsida</taxon>
        <taxon>Zingiberales</taxon>
        <taxon>Musaceae</taxon>
        <taxon>Ensete</taxon>
    </lineage>
</organism>
<evidence type="ECO:0000313" key="2">
    <source>
        <dbReference type="EMBL" id="RRT51853.1"/>
    </source>
</evidence>
<feature type="region of interest" description="Disordered" evidence="1">
    <location>
        <begin position="1"/>
        <end position="36"/>
    </location>
</feature>
<evidence type="ECO:0000313" key="3">
    <source>
        <dbReference type="Proteomes" id="UP000287651"/>
    </source>
</evidence>
<dbReference type="AlphaFoldDB" id="A0A426YJF8"/>
<feature type="compositionally biased region" description="Basic and acidic residues" evidence="1">
    <location>
        <begin position="18"/>
        <end position="27"/>
    </location>
</feature>
<proteinExistence type="predicted"/>
<dbReference type="EMBL" id="AMZH03011998">
    <property type="protein sequence ID" value="RRT51853.1"/>
    <property type="molecule type" value="Genomic_DNA"/>
</dbReference>